<keyword evidence="3" id="KW-0732">Signal</keyword>
<dbReference type="InterPro" id="IPR001073">
    <property type="entry name" value="C1q_dom"/>
</dbReference>
<dbReference type="SUPFAM" id="SSF49842">
    <property type="entry name" value="TNF-like"/>
    <property type="match status" value="1"/>
</dbReference>
<dbReference type="EMBL" id="JH819010">
    <property type="protein sequence ID" value="EKC19274.1"/>
    <property type="molecule type" value="Genomic_DNA"/>
</dbReference>
<evidence type="ECO:0000313" key="4">
    <source>
        <dbReference type="EMBL" id="EKC19274.1"/>
    </source>
</evidence>
<sequence length="196" mass="21927">MMKHTIIGIFVLRTIFMGLHLDCCCGQVLYKSDNCCYECYQKNIAGTSSVAEGHQEGTAKKIAFSVNFSGFSQRLNNTNQILVFKNVLINSGSGYDAKSGIFTTPAAGTYAFFFFIHVPENERLSTFLMLNGKQASKTYAGRIQDVNTGGNMVIRPLQKGDQVWVQTHPTNLNWINWSGEVIMKYSENNFSGFLIF</sequence>
<evidence type="ECO:0000256" key="3">
    <source>
        <dbReference type="ARBA" id="ARBA00022729"/>
    </source>
</evidence>
<protein>
    <submittedName>
        <fullName evidence="4">Cerebellin-1</fullName>
    </submittedName>
</protein>
<dbReference type="AlphaFoldDB" id="K1PK55"/>
<dbReference type="PRINTS" id="PR00007">
    <property type="entry name" value="COMPLEMNTC1Q"/>
</dbReference>
<dbReference type="InParanoid" id="K1PK55"/>
<reference evidence="4" key="1">
    <citation type="journal article" date="2012" name="Nature">
        <title>The oyster genome reveals stress adaptation and complexity of shell formation.</title>
        <authorList>
            <person name="Zhang G."/>
            <person name="Fang X."/>
            <person name="Guo X."/>
            <person name="Li L."/>
            <person name="Luo R."/>
            <person name="Xu F."/>
            <person name="Yang P."/>
            <person name="Zhang L."/>
            <person name="Wang X."/>
            <person name="Qi H."/>
            <person name="Xiong Z."/>
            <person name="Que H."/>
            <person name="Xie Y."/>
            <person name="Holland P.W."/>
            <person name="Paps J."/>
            <person name="Zhu Y."/>
            <person name="Wu F."/>
            <person name="Chen Y."/>
            <person name="Wang J."/>
            <person name="Peng C."/>
            <person name="Meng J."/>
            <person name="Yang L."/>
            <person name="Liu J."/>
            <person name="Wen B."/>
            <person name="Zhang N."/>
            <person name="Huang Z."/>
            <person name="Zhu Q."/>
            <person name="Feng Y."/>
            <person name="Mount A."/>
            <person name="Hedgecock D."/>
            <person name="Xu Z."/>
            <person name="Liu Y."/>
            <person name="Domazet-Loso T."/>
            <person name="Du Y."/>
            <person name="Sun X."/>
            <person name="Zhang S."/>
            <person name="Liu B."/>
            <person name="Cheng P."/>
            <person name="Jiang X."/>
            <person name="Li J."/>
            <person name="Fan D."/>
            <person name="Wang W."/>
            <person name="Fu W."/>
            <person name="Wang T."/>
            <person name="Wang B."/>
            <person name="Zhang J."/>
            <person name="Peng Z."/>
            <person name="Li Y."/>
            <person name="Li N."/>
            <person name="Wang J."/>
            <person name="Chen M."/>
            <person name="He Y."/>
            <person name="Tan F."/>
            <person name="Song X."/>
            <person name="Zheng Q."/>
            <person name="Huang R."/>
            <person name="Yang H."/>
            <person name="Du X."/>
            <person name="Chen L."/>
            <person name="Yang M."/>
            <person name="Gaffney P.M."/>
            <person name="Wang S."/>
            <person name="Luo L."/>
            <person name="She Z."/>
            <person name="Ming Y."/>
            <person name="Huang W."/>
            <person name="Zhang S."/>
            <person name="Huang B."/>
            <person name="Zhang Y."/>
            <person name="Qu T."/>
            <person name="Ni P."/>
            <person name="Miao G."/>
            <person name="Wang J."/>
            <person name="Wang Q."/>
            <person name="Steinberg C.E."/>
            <person name="Wang H."/>
            <person name="Li N."/>
            <person name="Qian L."/>
            <person name="Zhang G."/>
            <person name="Li Y."/>
            <person name="Yang H."/>
            <person name="Liu X."/>
            <person name="Wang J."/>
            <person name="Yin Y."/>
            <person name="Wang J."/>
        </authorList>
    </citation>
    <scope>NUCLEOTIDE SEQUENCE [LARGE SCALE GENOMIC DNA]</scope>
    <source>
        <strain evidence="4">05x7-T-G4-1.051#20</strain>
    </source>
</reference>
<evidence type="ECO:0000256" key="1">
    <source>
        <dbReference type="ARBA" id="ARBA00004613"/>
    </source>
</evidence>
<comment type="subcellular location">
    <subcellularLocation>
        <location evidence="1">Secreted</location>
    </subcellularLocation>
</comment>
<dbReference type="HOGENOM" id="CLU_001074_8_3_1"/>
<dbReference type="PANTHER" id="PTHR22923:SF116">
    <property type="entry name" value="C1Q DOMAIN-CONTAINING PROTEIN"/>
    <property type="match status" value="1"/>
</dbReference>
<name>K1PK55_MAGGI</name>
<dbReference type="PROSITE" id="PS50871">
    <property type="entry name" value="C1Q"/>
    <property type="match status" value="1"/>
</dbReference>
<dbReference type="InterPro" id="IPR008983">
    <property type="entry name" value="Tumour_necrosis_fac-like_dom"/>
</dbReference>
<keyword evidence="2" id="KW-0964">Secreted</keyword>
<dbReference type="SMART" id="SM00110">
    <property type="entry name" value="C1Q"/>
    <property type="match status" value="1"/>
</dbReference>
<gene>
    <name evidence="4" type="ORF">CGI_10009049</name>
</gene>
<dbReference type="Pfam" id="PF00386">
    <property type="entry name" value="C1q"/>
    <property type="match status" value="1"/>
</dbReference>
<organism evidence="4">
    <name type="scientific">Magallana gigas</name>
    <name type="common">Pacific oyster</name>
    <name type="synonym">Crassostrea gigas</name>
    <dbReference type="NCBI Taxonomy" id="29159"/>
    <lineage>
        <taxon>Eukaryota</taxon>
        <taxon>Metazoa</taxon>
        <taxon>Spiralia</taxon>
        <taxon>Lophotrochozoa</taxon>
        <taxon>Mollusca</taxon>
        <taxon>Bivalvia</taxon>
        <taxon>Autobranchia</taxon>
        <taxon>Pteriomorphia</taxon>
        <taxon>Ostreida</taxon>
        <taxon>Ostreoidea</taxon>
        <taxon>Ostreidae</taxon>
        <taxon>Magallana</taxon>
    </lineage>
</organism>
<evidence type="ECO:0000256" key="2">
    <source>
        <dbReference type="ARBA" id="ARBA00022525"/>
    </source>
</evidence>
<dbReference type="Gene3D" id="2.60.120.40">
    <property type="match status" value="1"/>
</dbReference>
<accession>K1PK55</accession>
<dbReference type="InterPro" id="IPR050822">
    <property type="entry name" value="Cerebellin_Synaptic_Org"/>
</dbReference>
<dbReference type="GO" id="GO:0005576">
    <property type="term" value="C:extracellular region"/>
    <property type="evidence" value="ECO:0007669"/>
    <property type="project" value="UniProtKB-SubCell"/>
</dbReference>
<proteinExistence type="predicted"/>
<dbReference type="PANTHER" id="PTHR22923">
    <property type="entry name" value="CEREBELLIN-RELATED"/>
    <property type="match status" value="1"/>
</dbReference>